<gene>
    <name evidence="7" type="primary">nusA</name>
    <name evidence="12" type="ORF">HQ36_04195</name>
</gene>
<dbReference type="NCBIfam" id="TIGR01953">
    <property type="entry name" value="NusA"/>
    <property type="match status" value="1"/>
</dbReference>
<dbReference type="InterPro" id="IPR015946">
    <property type="entry name" value="KH_dom-like_a/b"/>
</dbReference>
<evidence type="ECO:0000256" key="3">
    <source>
        <dbReference type="ARBA" id="ARBA00022814"/>
    </source>
</evidence>
<dbReference type="GO" id="GO:0003700">
    <property type="term" value="F:DNA-binding transcription factor activity"/>
    <property type="evidence" value="ECO:0007669"/>
    <property type="project" value="InterPro"/>
</dbReference>
<dbReference type="eggNOG" id="COG0195">
    <property type="taxonomic scope" value="Bacteria"/>
</dbReference>
<dbReference type="HAMAP" id="MF_00945_B">
    <property type="entry name" value="NusA_B"/>
    <property type="match status" value="1"/>
</dbReference>
<dbReference type="EMBL" id="JQZW01000008">
    <property type="protein sequence ID" value="KGN98120.1"/>
    <property type="molecule type" value="Genomic_DNA"/>
</dbReference>
<evidence type="ECO:0000256" key="5">
    <source>
        <dbReference type="ARBA" id="ARBA00023015"/>
    </source>
</evidence>
<dbReference type="AlphaFoldDB" id="A0A0A2G6W1"/>
<evidence type="ECO:0000256" key="2">
    <source>
        <dbReference type="ARBA" id="ARBA00022490"/>
    </source>
</evidence>
<dbReference type="InterPro" id="IPR036555">
    <property type="entry name" value="NusA_N_sf"/>
</dbReference>
<dbReference type="GO" id="GO:0003723">
    <property type="term" value="F:RNA binding"/>
    <property type="evidence" value="ECO:0007669"/>
    <property type="project" value="UniProtKB-UniRule"/>
</dbReference>
<dbReference type="InterPro" id="IPR030842">
    <property type="entry name" value="TF_NusA_bacterial"/>
</dbReference>
<evidence type="ECO:0000256" key="1">
    <source>
        <dbReference type="ARBA" id="ARBA00022472"/>
    </source>
</evidence>
<dbReference type="InterPro" id="IPR012340">
    <property type="entry name" value="NA-bd_OB-fold"/>
</dbReference>
<dbReference type="CDD" id="cd22529">
    <property type="entry name" value="KH-II_NusA_rpt2"/>
    <property type="match status" value="1"/>
</dbReference>
<comment type="subcellular location">
    <subcellularLocation>
        <location evidence="7">Cytoplasm</location>
    </subcellularLocation>
</comment>
<dbReference type="Pfam" id="PF26594">
    <property type="entry name" value="KH_NusA_2nd"/>
    <property type="match status" value="1"/>
</dbReference>
<comment type="caution">
    <text evidence="12">The sequence shown here is derived from an EMBL/GenBank/DDBJ whole genome shotgun (WGS) entry which is preliminary data.</text>
</comment>
<feature type="domain" description="Transcription factor NusA N-terminal" evidence="9">
    <location>
        <begin position="12"/>
        <end position="133"/>
    </location>
</feature>
<proteinExistence type="inferred from homology"/>
<dbReference type="PANTHER" id="PTHR22648:SF0">
    <property type="entry name" value="TRANSCRIPTION TERMINATION_ANTITERMINATION PROTEIN NUSA"/>
    <property type="match status" value="1"/>
</dbReference>
<feature type="domain" description="NusA-like second KH" evidence="11">
    <location>
        <begin position="292"/>
        <end position="352"/>
    </location>
</feature>
<dbReference type="Gene3D" id="3.30.300.20">
    <property type="match status" value="2"/>
</dbReference>
<evidence type="ECO:0000256" key="8">
    <source>
        <dbReference type="SAM" id="MobiDB-lite"/>
    </source>
</evidence>
<sequence>MAQKQSKSPLRMAETLAEFKELKNIDKATLVSVLTDSFMSVLAKMFGTSENFTVIVNEDTGDLEIWRALHIVEDGMVSNPALEIGLSKAKELDQYADLGDEINEEVDFLSFGRRAILNLGQIVSSKLKELEKETLYNKFLEKTGHLISAEVYQVWKRETLLVDDEGNELLLPKSEQIPGDYFHKGDTVQAVIDRVEMLNNQVKIYVSRTSDNFLKRLFELNVPEIADGLITIKRVARIPGERAKMAVESYDDRIDPVGACVGMNGSRIRSIVRELRGENIDVTTYTTNTVLFIQRALSPAKVTSIDIIPEGSKAEVYLRPEEVPMAIGKNASNIKLASVLTGYQIEVFRDIEEASEEDIYLDEFNDEIEEWILETFKNAGWITAKTVLSTPRAELISKTDLEESTVDTVLSILAEEFEQDELAEIGYNPSNTISVKETTEEENSSIQEPEN</sequence>
<dbReference type="Pfam" id="PF13184">
    <property type="entry name" value="KH_NusA_1st"/>
    <property type="match status" value="1"/>
</dbReference>
<comment type="similarity">
    <text evidence="7">Belongs to the NusA family.</text>
</comment>
<keyword evidence="6 7" id="KW-0804">Transcription</keyword>
<dbReference type="FunFam" id="3.30.300.20:FF:000002">
    <property type="entry name" value="Transcription termination/antitermination protein NusA"/>
    <property type="match status" value="1"/>
</dbReference>
<evidence type="ECO:0000259" key="11">
    <source>
        <dbReference type="Pfam" id="PF26594"/>
    </source>
</evidence>
<dbReference type="InterPro" id="IPR009019">
    <property type="entry name" value="KH_sf_prok-type"/>
</dbReference>
<feature type="compositionally biased region" description="Acidic residues" evidence="8">
    <location>
        <begin position="439"/>
        <end position="451"/>
    </location>
</feature>
<evidence type="ECO:0000256" key="7">
    <source>
        <dbReference type="HAMAP-Rule" id="MF_00945"/>
    </source>
</evidence>
<dbReference type="Pfam" id="PF08529">
    <property type="entry name" value="NusA_N"/>
    <property type="match status" value="1"/>
</dbReference>
<dbReference type="SUPFAM" id="SSF50249">
    <property type="entry name" value="Nucleic acid-binding proteins"/>
    <property type="match status" value="1"/>
</dbReference>
<keyword evidence="13" id="KW-1185">Reference proteome</keyword>
<dbReference type="RefSeq" id="WP_025842402.1">
    <property type="nucleotide sequence ID" value="NZ_JQZW01000008.1"/>
</dbReference>
<keyword evidence="3 7" id="KW-0889">Transcription antitermination</keyword>
<keyword evidence="4 7" id="KW-0694">RNA-binding</keyword>
<dbReference type="GO" id="GO:0005829">
    <property type="term" value="C:cytosol"/>
    <property type="evidence" value="ECO:0007669"/>
    <property type="project" value="TreeGrafter"/>
</dbReference>
<dbReference type="SUPFAM" id="SSF69705">
    <property type="entry name" value="Transcription factor NusA, N-terminal domain"/>
    <property type="match status" value="1"/>
</dbReference>
<keyword evidence="12" id="KW-0251">Elongation factor</keyword>
<dbReference type="GO" id="GO:0031564">
    <property type="term" value="P:transcription antitermination"/>
    <property type="evidence" value="ECO:0007669"/>
    <property type="project" value="UniProtKB-UniRule"/>
</dbReference>
<dbReference type="InterPro" id="IPR013735">
    <property type="entry name" value="TF_NusA_N"/>
</dbReference>
<keyword evidence="12" id="KW-0648">Protein biosynthesis</keyword>
<dbReference type="Proteomes" id="UP000030134">
    <property type="component" value="Unassembled WGS sequence"/>
</dbReference>
<dbReference type="GO" id="GO:0003746">
    <property type="term" value="F:translation elongation factor activity"/>
    <property type="evidence" value="ECO:0007669"/>
    <property type="project" value="UniProtKB-KW"/>
</dbReference>
<keyword evidence="1 7" id="KW-0806">Transcription termination</keyword>
<dbReference type="SUPFAM" id="SSF54814">
    <property type="entry name" value="Prokaryotic type KH domain (KH-domain type II)"/>
    <property type="match status" value="2"/>
</dbReference>
<accession>A0A0A2G6W1</accession>
<comment type="function">
    <text evidence="7">Participates in both transcription termination and antitermination.</text>
</comment>
<feature type="region of interest" description="Disordered" evidence="8">
    <location>
        <begin position="428"/>
        <end position="451"/>
    </location>
</feature>
<dbReference type="GO" id="GO:0006353">
    <property type="term" value="P:DNA-templated transcription termination"/>
    <property type="evidence" value="ECO:0007669"/>
    <property type="project" value="UniProtKB-UniRule"/>
</dbReference>
<feature type="domain" description="Transcription factor NusA first KH" evidence="10">
    <location>
        <begin position="208"/>
        <end position="284"/>
    </location>
</feature>
<dbReference type="OrthoDB" id="9807233at2"/>
<dbReference type="InterPro" id="IPR025249">
    <property type="entry name" value="TF_NusA_KH_1st"/>
</dbReference>
<reference evidence="12 13" key="1">
    <citation type="submission" date="2014-08" db="EMBL/GenBank/DDBJ databases">
        <title>Porphyromonas gingivicanis strain:COT-022_OH1391 Genome sequencing.</title>
        <authorList>
            <person name="Wallis C."/>
            <person name="Deusch O."/>
            <person name="O'Flynn C."/>
            <person name="Davis I."/>
            <person name="Jospin G."/>
            <person name="Darling A.E."/>
            <person name="Coil D.A."/>
            <person name="Alexiev A."/>
            <person name="Horsfall A."/>
            <person name="Kirkwood N."/>
            <person name="Harris S."/>
            <person name="Eisen J.A."/>
        </authorList>
    </citation>
    <scope>NUCLEOTIDE SEQUENCE [LARGE SCALE GENOMIC DNA]</scope>
    <source>
        <strain evidence="13">COT-022 OH1391</strain>
    </source>
</reference>
<protein>
    <recommendedName>
        <fullName evidence="7">Transcription termination/antitermination protein NusA</fullName>
    </recommendedName>
</protein>
<evidence type="ECO:0000256" key="4">
    <source>
        <dbReference type="ARBA" id="ARBA00022884"/>
    </source>
</evidence>
<dbReference type="PANTHER" id="PTHR22648">
    <property type="entry name" value="TRANSCRIPTION TERMINATION FACTOR NUSA"/>
    <property type="match status" value="1"/>
</dbReference>
<dbReference type="Gene3D" id="3.30.1480.10">
    <property type="entry name" value="NusA, N-terminal domain"/>
    <property type="match status" value="1"/>
</dbReference>
<name>A0A0A2G6W1_9PORP</name>
<organism evidence="12 13">
    <name type="scientific">Porphyromonas gingivicanis</name>
    <dbReference type="NCBI Taxonomy" id="266762"/>
    <lineage>
        <taxon>Bacteria</taxon>
        <taxon>Pseudomonadati</taxon>
        <taxon>Bacteroidota</taxon>
        <taxon>Bacteroidia</taxon>
        <taxon>Bacteroidales</taxon>
        <taxon>Porphyromonadaceae</taxon>
        <taxon>Porphyromonas</taxon>
    </lineage>
</organism>
<comment type="subunit">
    <text evidence="7">Monomer. Binds directly to the core enzyme of the DNA-dependent RNA polymerase and to nascent RNA.</text>
</comment>
<dbReference type="STRING" id="266762.HQ36_04195"/>
<evidence type="ECO:0000259" key="10">
    <source>
        <dbReference type="Pfam" id="PF13184"/>
    </source>
</evidence>
<keyword evidence="2 7" id="KW-0963">Cytoplasm</keyword>
<evidence type="ECO:0000256" key="6">
    <source>
        <dbReference type="ARBA" id="ARBA00023163"/>
    </source>
</evidence>
<dbReference type="InterPro" id="IPR058582">
    <property type="entry name" value="KH_NusA_2nd"/>
</dbReference>
<evidence type="ECO:0000313" key="12">
    <source>
        <dbReference type="EMBL" id="KGN98120.1"/>
    </source>
</evidence>
<dbReference type="InterPro" id="IPR010213">
    <property type="entry name" value="TF_NusA"/>
</dbReference>
<evidence type="ECO:0000313" key="13">
    <source>
        <dbReference type="Proteomes" id="UP000030134"/>
    </source>
</evidence>
<dbReference type="CDD" id="cd02134">
    <property type="entry name" value="KH-II_NusA_rpt1"/>
    <property type="match status" value="1"/>
</dbReference>
<evidence type="ECO:0000259" key="9">
    <source>
        <dbReference type="Pfam" id="PF08529"/>
    </source>
</evidence>
<dbReference type="Gene3D" id="2.40.50.140">
    <property type="entry name" value="Nucleic acid-binding proteins"/>
    <property type="match status" value="1"/>
</dbReference>
<keyword evidence="5 7" id="KW-0805">Transcription regulation</keyword>